<gene>
    <name evidence="1" type="ORF">CVH13_00283</name>
</gene>
<evidence type="ECO:0000313" key="1">
    <source>
        <dbReference type="EMBL" id="PKH47718.1"/>
    </source>
</evidence>
<organism evidence="1 2">
    <name type="scientific">Dehalococcoides mccartyi</name>
    <dbReference type="NCBI Taxonomy" id="61435"/>
    <lineage>
        <taxon>Bacteria</taxon>
        <taxon>Bacillati</taxon>
        <taxon>Chloroflexota</taxon>
        <taxon>Dehalococcoidia</taxon>
        <taxon>Dehalococcoidales</taxon>
        <taxon>Dehalococcoidaceae</taxon>
        <taxon>Dehalococcoides</taxon>
    </lineage>
</organism>
<dbReference type="EMBL" id="PHFD01000088">
    <property type="protein sequence ID" value="PKH47718.1"/>
    <property type="molecule type" value="Genomic_DNA"/>
</dbReference>
<dbReference type="Proteomes" id="UP000233649">
    <property type="component" value="Unassembled WGS sequence"/>
</dbReference>
<proteinExistence type="predicted"/>
<sequence>RVSQVRYGSAWLGVVWSGTVRHGMAG</sequence>
<feature type="non-terminal residue" evidence="1">
    <location>
        <position position="1"/>
    </location>
</feature>
<evidence type="ECO:0000313" key="2">
    <source>
        <dbReference type="Proteomes" id="UP000233649"/>
    </source>
</evidence>
<name>A0A2J1DZZ2_9CHLR</name>
<accession>A0A2J1DZZ2</accession>
<protein>
    <submittedName>
        <fullName evidence="1">Uncharacterized protein</fullName>
    </submittedName>
</protein>
<dbReference type="AlphaFoldDB" id="A0A2J1DZZ2"/>
<reference evidence="1 2" key="1">
    <citation type="journal article" date="2017" name="FEMS Microbiol. Ecol.">
        <title>Reconstructed genomes of novel Dehalococcoides mccartyi strains from 1,2,3,4-tetrachlorodibenzo-p-dioxin-dechlorinating enrichment cultures reveal divergent reductive dehalogenase gene profiles.</title>
        <authorList>
            <person name="Dam H.T."/>
            <person name="Vollmers J."/>
            <person name="Kaster A.K."/>
            <person name="Haggblom M.M."/>
        </authorList>
    </citation>
    <scope>NUCLEOTIDE SEQUENCE [LARGE SCALE GENOMIC DNA]</scope>
    <source>
        <strain evidence="1 2">H1-3-2.001</strain>
    </source>
</reference>
<comment type="caution">
    <text evidence="1">The sequence shown here is derived from an EMBL/GenBank/DDBJ whole genome shotgun (WGS) entry which is preliminary data.</text>
</comment>